<organism evidence="9 10">
    <name type="scientific">Candidatus Microbacterium stercoravium</name>
    <dbReference type="NCBI Taxonomy" id="2838697"/>
    <lineage>
        <taxon>Bacteria</taxon>
        <taxon>Bacillati</taxon>
        <taxon>Actinomycetota</taxon>
        <taxon>Actinomycetes</taxon>
        <taxon>Micrococcales</taxon>
        <taxon>Microbacteriaceae</taxon>
        <taxon>Microbacterium</taxon>
    </lineage>
</organism>
<dbReference type="Proteomes" id="UP000824220">
    <property type="component" value="Unassembled WGS sequence"/>
</dbReference>
<feature type="transmembrane region" description="Helical" evidence="7">
    <location>
        <begin position="202"/>
        <end position="223"/>
    </location>
</feature>
<name>A0A9D2KFM3_9MICO</name>
<evidence type="ECO:0000256" key="1">
    <source>
        <dbReference type="ARBA" id="ARBA00004651"/>
    </source>
</evidence>
<evidence type="ECO:0000256" key="4">
    <source>
        <dbReference type="ARBA" id="ARBA00022692"/>
    </source>
</evidence>
<proteinExistence type="inferred from homology"/>
<keyword evidence="2 7" id="KW-0813">Transport</keyword>
<evidence type="ECO:0000313" key="10">
    <source>
        <dbReference type="Proteomes" id="UP000824220"/>
    </source>
</evidence>
<evidence type="ECO:0000313" key="9">
    <source>
        <dbReference type="EMBL" id="HJA03794.1"/>
    </source>
</evidence>
<dbReference type="InterPro" id="IPR035906">
    <property type="entry name" value="MetI-like_sf"/>
</dbReference>
<dbReference type="InterPro" id="IPR050809">
    <property type="entry name" value="UgpAE/MalFG_permease"/>
</dbReference>
<feature type="transmembrane region" description="Helical" evidence="7">
    <location>
        <begin position="12"/>
        <end position="39"/>
    </location>
</feature>
<dbReference type="Pfam" id="PF00528">
    <property type="entry name" value="BPD_transp_1"/>
    <property type="match status" value="1"/>
</dbReference>
<dbReference type="InterPro" id="IPR000515">
    <property type="entry name" value="MetI-like"/>
</dbReference>
<comment type="similarity">
    <text evidence="7">Belongs to the binding-protein-dependent transport system permease family.</text>
</comment>
<evidence type="ECO:0000259" key="8">
    <source>
        <dbReference type="PROSITE" id="PS50928"/>
    </source>
</evidence>
<feature type="transmembrane region" description="Helical" evidence="7">
    <location>
        <begin position="74"/>
        <end position="95"/>
    </location>
</feature>
<comment type="caution">
    <text evidence="9">The sequence shown here is derived from an EMBL/GenBank/DDBJ whole genome shotgun (WGS) entry which is preliminary data.</text>
</comment>
<feature type="domain" description="ABC transmembrane type-1" evidence="8">
    <location>
        <begin position="68"/>
        <end position="283"/>
    </location>
</feature>
<gene>
    <name evidence="9" type="ORF">H9800_02910</name>
</gene>
<dbReference type="PANTHER" id="PTHR43227:SF8">
    <property type="entry name" value="DIACETYLCHITOBIOSE UPTAKE SYSTEM PERMEASE PROTEIN DASB"/>
    <property type="match status" value="1"/>
</dbReference>
<evidence type="ECO:0000256" key="6">
    <source>
        <dbReference type="ARBA" id="ARBA00023136"/>
    </source>
</evidence>
<keyword evidence="5 7" id="KW-1133">Transmembrane helix</keyword>
<evidence type="ECO:0000256" key="7">
    <source>
        <dbReference type="RuleBase" id="RU363032"/>
    </source>
</evidence>
<feature type="transmembrane region" description="Helical" evidence="7">
    <location>
        <begin position="107"/>
        <end position="130"/>
    </location>
</feature>
<keyword evidence="3" id="KW-1003">Cell membrane</keyword>
<reference evidence="9" key="1">
    <citation type="journal article" date="2021" name="PeerJ">
        <title>Extensive microbial diversity within the chicken gut microbiome revealed by metagenomics and culture.</title>
        <authorList>
            <person name="Gilroy R."/>
            <person name="Ravi A."/>
            <person name="Getino M."/>
            <person name="Pursley I."/>
            <person name="Horton D.L."/>
            <person name="Alikhan N.F."/>
            <person name="Baker D."/>
            <person name="Gharbi K."/>
            <person name="Hall N."/>
            <person name="Watson M."/>
            <person name="Adriaenssens E.M."/>
            <person name="Foster-Nyarko E."/>
            <person name="Jarju S."/>
            <person name="Secka A."/>
            <person name="Antonio M."/>
            <person name="Oren A."/>
            <person name="Chaudhuri R.R."/>
            <person name="La Ragione R."/>
            <person name="Hildebrand F."/>
            <person name="Pallen M.J."/>
        </authorList>
    </citation>
    <scope>NUCLEOTIDE SEQUENCE</scope>
    <source>
        <strain evidence="9">ChiHjej8B7-3636</strain>
    </source>
</reference>
<protein>
    <submittedName>
        <fullName evidence="9">Sugar ABC transporter permease</fullName>
    </submittedName>
</protein>
<dbReference type="SUPFAM" id="SSF161098">
    <property type="entry name" value="MetI-like"/>
    <property type="match status" value="1"/>
</dbReference>
<sequence>MKNILGDRRAAFVLLAPALLVYSVIMLVPVVVSLGYTVFEGNAISGFEFVGFDNFVRLIGDARAHQALLFTLKYALVVTIGQVVVGYMLSLLYVFGLKRASSVVRTLVFFPIVMPTVAVALLFQQLFSIAPTEGVVNSMLAGFGGVPVDWFGDGGSAFVVIAIMDIWRSMGFYGVLLYAGLVDIPEDVLESARLDGASGWRLVKHIVLPLSLPVLISSIIFSINGTLKVFDSVMALTSGGPGTSTSPLTISVFDHAFTYGEYGYGSTLAMLLTIICLIVTIFIFRGSRRDLTKDGPR</sequence>
<dbReference type="GO" id="GO:0005886">
    <property type="term" value="C:plasma membrane"/>
    <property type="evidence" value="ECO:0007669"/>
    <property type="project" value="UniProtKB-SubCell"/>
</dbReference>
<dbReference type="PROSITE" id="PS50928">
    <property type="entry name" value="ABC_TM1"/>
    <property type="match status" value="1"/>
</dbReference>
<dbReference type="AlphaFoldDB" id="A0A9D2KFM3"/>
<keyword evidence="6 7" id="KW-0472">Membrane</keyword>
<keyword evidence="4 7" id="KW-0812">Transmembrane</keyword>
<evidence type="ECO:0000256" key="5">
    <source>
        <dbReference type="ARBA" id="ARBA00022989"/>
    </source>
</evidence>
<dbReference type="Gene3D" id="1.10.3720.10">
    <property type="entry name" value="MetI-like"/>
    <property type="match status" value="1"/>
</dbReference>
<evidence type="ECO:0000256" key="2">
    <source>
        <dbReference type="ARBA" id="ARBA00022448"/>
    </source>
</evidence>
<evidence type="ECO:0000256" key="3">
    <source>
        <dbReference type="ARBA" id="ARBA00022475"/>
    </source>
</evidence>
<accession>A0A9D2KFM3</accession>
<feature type="transmembrane region" description="Helical" evidence="7">
    <location>
        <begin position="262"/>
        <end position="284"/>
    </location>
</feature>
<dbReference type="EMBL" id="DXAM01000044">
    <property type="protein sequence ID" value="HJA03794.1"/>
    <property type="molecule type" value="Genomic_DNA"/>
</dbReference>
<dbReference type="GO" id="GO:0055085">
    <property type="term" value="P:transmembrane transport"/>
    <property type="evidence" value="ECO:0007669"/>
    <property type="project" value="InterPro"/>
</dbReference>
<dbReference type="CDD" id="cd06261">
    <property type="entry name" value="TM_PBP2"/>
    <property type="match status" value="1"/>
</dbReference>
<dbReference type="PANTHER" id="PTHR43227">
    <property type="entry name" value="BLL4140 PROTEIN"/>
    <property type="match status" value="1"/>
</dbReference>
<comment type="subcellular location">
    <subcellularLocation>
        <location evidence="1 7">Cell membrane</location>
        <topology evidence="1 7">Multi-pass membrane protein</topology>
    </subcellularLocation>
</comment>
<reference evidence="9" key="2">
    <citation type="submission" date="2021-04" db="EMBL/GenBank/DDBJ databases">
        <authorList>
            <person name="Gilroy R."/>
        </authorList>
    </citation>
    <scope>NUCLEOTIDE SEQUENCE</scope>
    <source>
        <strain evidence="9">ChiHjej8B7-3636</strain>
    </source>
</reference>